<evidence type="ECO:0000256" key="14">
    <source>
        <dbReference type="PROSITE-ProRule" id="PRU00042"/>
    </source>
</evidence>
<feature type="compositionally biased region" description="Basic and acidic residues" evidence="15">
    <location>
        <begin position="57"/>
        <end position="80"/>
    </location>
</feature>
<evidence type="ECO:0000256" key="15">
    <source>
        <dbReference type="SAM" id="MobiDB-lite"/>
    </source>
</evidence>
<evidence type="ECO:0000256" key="8">
    <source>
        <dbReference type="ARBA" id="ARBA00022833"/>
    </source>
</evidence>
<evidence type="ECO:0000256" key="12">
    <source>
        <dbReference type="ARBA" id="ARBA00023163"/>
    </source>
</evidence>
<organism evidence="17 18">
    <name type="scientific">Mugilogobius chulae</name>
    <name type="common">yellowstripe goby</name>
    <dbReference type="NCBI Taxonomy" id="88201"/>
    <lineage>
        <taxon>Eukaryota</taxon>
        <taxon>Metazoa</taxon>
        <taxon>Chordata</taxon>
        <taxon>Craniata</taxon>
        <taxon>Vertebrata</taxon>
        <taxon>Euteleostomi</taxon>
        <taxon>Actinopterygii</taxon>
        <taxon>Neopterygii</taxon>
        <taxon>Teleostei</taxon>
        <taxon>Neoteleostei</taxon>
        <taxon>Acanthomorphata</taxon>
        <taxon>Gobiaria</taxon>
        <taxon>Gobiiformes</taxon>
        <taxon>Gobioidei</taxon>
        <taxon>Gobiidae</taxon>
        <taxon>Gobionellinae</taxon>
        <taxon>Mugilogobius</taxon>
    </lineage>
</organism>
<evidence type="ECO:0000256" key="10">
    <source>
        <dbReference type="ARBA" id="ARBA00023125"/>
    </source>
</evidence>
<keyword evidence="18" id="KW-1185">Reference proteome</keyword>
<feature type="domain" description="C2H2-type" evidence="16">
    <location>
        <begin position="344"/>
        <end position="368"/>
    </location>
</feature>
<dbReference type="SMART" id="SM00389">
    <property type="entry name" value="HOX"/>
    <property type="match status" value="1"/>
</dbReference>
<comment type="subcellular location">
    <subcellularLocation>
        <location evidence="1">Nucleus</location>
    </subcellularLocation>
</comment>
<dbReference type="Pfam" id="PF26094">
    <property type="entry name" value="HTH_TSHZ3"/>
    <property type="match status" value="1"/>
</dbReference>
<comment type="similarity">
    <text evidence="2">Belongs to the teashirt C2H2-type zinc-finger protein family.</text>
</comment>
<proteinExistence type="inferred from homology"/>
<dbReference type="PROSITE" id="PS50157">
    <property type="entry name" value="ZINC_FINGER_C2H2_2"/>
    <property type="match status" value="1"/>
</dbReference>
<dbReference type="InterPro" id="IPR001356">
    <property type="entry name" value="HD"/>
</dbReference>
<feature type="compositionally biased region" description="Polar residues" evidence="15">
    <location>
        <begin position="407"/>
        <end position="418"/>
    </location>
</feature>
<feature type="region of interest" description="Disordered" evidence="15">
    <location>
        <begin position="154"/>
        <end position="200"/>
    </location>
</feature>
<dbReference type="InterPro" id="IPR058631">
    <property type="entry name" value="TSHZ1-3_homeodomain"/>
</dbReference>
<gene>
    <name evidence="17" type="ORF">WMY93_019864</name>
</gene>
<keyword evidence="10" id="KW-0238">DNA-binding</keyword>
<feature type="region of interest" description="Disordered" evidence="15">
    <location>
        <begin position="393"/>
        <end position="420"/>
    </location>
</feature>
<evidence type="ECO:0000256" key="2">
    <source>
        <dbReference type="ARBA" id="ARBA00007158"/>
    </source>
</evidence>
<keyword evidence="12" id="KW-0804">Transcription</keyword>
<dbReference type="InterPro" id="IPR027008">
    <property type="entry name" value="Teashirt_fam"/>
</dbReference>
<name>A0AAW0NFN8_9GOBI</name>
<dbReference type="GO" id="GO:0005634">
    <property type="term" value="C:nucleus"/>
    <property type="evidence" value="ECO:0007669"/>
    <property type="project" value="UniProtKB-SubCell"/>
</dbReference>
<keyword evidence="3" id="KW-0217">Developmental protein</keyword>
<dbReference type="EMBL" id="JBBPFD010000014">
    <property type="protein sequence ID" value="KAK7899011.1"/>
    <property type="molecule type" value="Genomic_DNA"/>
</dbReference>
<evidence type="ECO:0000313" key="18">
    <source>
        <dbReference type="Proteomes" id="UP001460270"/>
    </source>
</evidence>
<evidence type="ECO:0000256" key="1">
    <source>
        <dbReference type="ARBA" id="ARBA00004123"/>
    </source>
</evidence>
<keyword evidence="13" id="KW-0539">Nucleus</keyword>
<keyword evidence="4" id="KW-0678">Repressor</keyword>
<dbReference type="GO" id="GO:0003677">
    <property type="term" value="F:DNA binding"/>
    <property type="evidence" value="ECO:0007669"/>
    <property type="project" value="UniProtKB-KW"/>
</dbReference>
<evidence type="ECO:0000256" key="9">
    <source>
        <dbReference type="ARBA" id="ARBA00023015"/>
    </source>
</evidence>
<protein>
    <recommendedName>
        <fullName evidence="16">C2H2-type domain-containing protein</fullName>
    </recommendedName>
</protein>
<keyword evidence="5" id="KW-0479">Metal-binding</keyword>
<evidence type="ECO:0000259" key="16">
    <source>
        <dbReference type="PROSITE" id="PS50157"/>
    </source>
</evidence>
<evidence type="ECO:0000313" key="17">
    <source>
        <dbReference type="EMBL" id="KAK7899011.1"/>
    </source>
</evidence>
<dbReference type="AlphaFoldDB" id="A0AAW0NFN8"/>
<sequence length="480" mass="52671">MEELVEKVTGKNSVKNEREEKVLDKHNRSAKSPMTSTKDRRSTPSPENLSKSASKIALDDKPLIKCKEEERTDSKSEPQVKTEVGSPKKSLTNGSSNLSIITDHSSEPPAVNPLSALQSVMNNHLGKASKVNKPFVDPFAALYKLNSNSAQIKQIEPVSPYPEEDDQPIDLTKSKNTNGCSTKSTSATPNNNKSIFKSFSKSPSPLRENALMDISDMVKNLTGRLTPKSTTPSSISEKSDVDGCTFEEGLEELSTIQRRKGRQSNWNPQHLLILQAEFASSLKETPEGKFIINDLGPQERVHICKFTGLSMTTISHWLANVKYQLKRTGGTKFLKNIDSGQPLFLCSDCASQFRTPSSYIHHLESHLGFTLKDLSKLSIDLIEQQVNRLEDKSLTSSGLTDDEAGSVHQTHALPTQDRSSPEGAVSLWAFQKQRTFKLTCTSTSPDSGLAPVSPGVKRLCINDSDSPNAVDPASSEKRGC</sequence>
<accession>A0AAW0NFN8</accession>
<feature type="compositionally biased region" description="Low complexity" evidence="15">
    <location>
        <begin position="189"/>
        <end position="200"/>
    </location>
</feature>
<keyword evidence="11" id="KW-0371">Homeobox</keyword>
<evidence type="ECO:0000256" key="11">
    <source>
        <dbReference type="ARBA" id="ARBA00023155"/>
    </source>
</evidence>
<reference evidence="18" key="1">
    <citation type="submission" date="2024-04" db="EMBL/GenBank/DDBJ databases">
        <title>Salinicola lusitanus LLJ914,a marine bacterium isolated from the Okinawa Trough.</title>
        <authorList>
            <person name="Li J."/>
        </authorList>
    </citation>
    <scope>NUCLEOTIDE SEQUENCE [LARGE SCALE GENOMIC DNA]</scope>
</reference>
<dbReference type="GO" id="GO:0000981">
    <property type="term" value="F:DNA-binding transcription factor activity, RNA polymerase II-specific"/>
    <property type="evidence" value="ECO:0007669"/>
    <property type="project" value="TreeGrafter"/>
</dbReference>
<evidence type="ECO:0000256" key="3">
    <source>
        <dbReference type="ARBA" id="ARBA00022473"/>
    </source>
</evidence>
<dbReference type="InterPro" id="IPR013087">
    <property type="entry name" value="Znf_C2H2_type"/>
</dbReference>
<evidence type="ECO:0000256" key="5">
    <source>
        <dbReference type="ARBA" id="ARBA00022723"/>
    </source>
</evidence>
<feature type="compositionally biased region" description="Polar residues" evidence="15">
    <location>
        <begin position="89"/>
        <end position="103"/>
    </location>
</feature>
<feature type="region of interest" description="Disordered" evidence="15">
    <location>
        <begin position="1"/>
        <end position="110"/>
    </location>
</feature>
<evidence type="ECO:0000256" key="4">
    <source>
        <dbReference type="ARBA" id="ARBA00022491"/>
    </source>
</evidence>
<dbReference type="Proteomes" id="UP001460270">
    <property type="component" value="Unassembled WGS sequence"/>
</dbReference>
<dbReference type="PROSITE" id="PS00028">
    <property type="entry name" value="ZINC_FINGER_C2H2_1"/>
    <property type="match status" value="1"/>
</dbReference>
<keyword evidence="7 14" id="KW-0863">Zinc-finger</keyword>
<dbReference type="CDD" id="cd00086">
    <property type="entry name" value="homeodomain"/>
    <property type="match status" value="1"/>
</dbReference>
<feature type="compositionally biased region" description="Polar residues" evidence="15">
    <location>
        <begin position="174"/>
        <end position="188"/>
    </location>
</feature>
<keyword evidence="6" id="KW-0677">Repeat</keyword>
<dbReference type="GO" id="GO:0008270">
    <property type="term" value="F:zinc ion binding"/>
    <property type="evidence" value="ECO:0007669"/>
    <property type="project" value="UniProtKB-KW"/>
</dbReference>
<dbReference type="PANTHER" id="PTHR12487">
    <property type="entry name" value="TEASHIRT-RELATED"/>
    <property type="match status" value="1"/>
</dbReference>
<evidence type="ECO:0000256" key="6">
    <source>
        <dbReference type="ARBA" id="ARBA00022737"/>
    </source>
</evidence>
<evidence type="ECO:0000256" key="7">
    <source>
        <dbReference type="ARBA" id="ARBA00022771"/>
    </source>
</evidence>
<feature type="compositionally biased region" description="Polar residues" evidence="15">
    <location>
        <begin position="43"/>
        <end position="53"/>
    </location>
</feature>
<feature type="compositionally biased region" description="Basic and acidic residues" evidence="15">
    <location>
        <begin position="1"/>
        <end position="27"/>
    </location>
</feature>
<keyword evidence="9" id="KW-0805">Transcription regulation</keyword>
<evidence type="ECO:0000256" key="13">
    <source>
        <dbReference type="ARBA" id="ARBA00023242"/>
    </source>
</evidence>
<dbReference type="PANTHER" id="PTHR12487:SF6">
    <property type="entry name" value="TEASHIRT HOMOLOG 1"/>
    <property type="match status" value="1"/>
</dbReference>
<keyword evidence="8" id="KW-0862">Zinc</keyword>
<comment type="caution">
    <text evidence="17">The sequence shown here is derived from an EMBL/GenBank/DDBJ whole genome shotgun (WGS) entry which is preliminary data.</text>
</comment>